<accession>A0A225VI42</accession>
<evidence type="ECO:0000259" key="2">
    <source>
        <dbReference type="Pfam" id="PF17921"/>
    </source>
</evidence>
<comment type="caution">
    <text evidence="3">The sequence shown here is derived from an EMBL/GenBank/DDBJ whole genome shotgun (WGS) entry which is preliminary data.</text>
</comment>
<feature type="region of interest" description="Disordered" evidence="1">
    <location>
        <begin position="24"/>
        <end position="60"/>
    </location>
</feature>
<dbReference type="PANTHER" id="PTHR37984">
    <property type="entry name" value="PROTEIN CBG26694"/>
    <property type="match status" value="1"/>
</dbReference>
<evidence type="ECO:0000313" key="3">
    <source>
        <dbReference type="EMBL" id="OWZ05083.1"/>
    </source>
</evidence>
<dbReference type="InterPro" id="IPR041588">
    <property type="entry name" value="Integrase_H2C2"/>
</dbReference>
<proteinExistence type="predicted"/>
<organism evidence="3 4">
    <name type="scientific">Phytophthora megakarya</name>
    <dbReference type="NCBI Taxonomy" id="4795"/>
    <lineage>
        <taxon>Eukaryota</taxon>
        <taxon>Sar</taxon>
        <taxon>Stramenopiles</taxon>
        <taxon>Oomycota</taxon>
        <taxon>Peronosporomycetes</taxon>
        <taxon>Peronosporales</taxon>
        <taxon>Peronosporaceae</taxon>
        <taxon>Phytophthora</taxon>
    </lineage>
</organism>
<dbReference type="OrthoDB" id="425619at2759"/>
<dbReference type="InterPro" id="IPR050951">
    <property type="entry name" value="Retrovirus_Pol_polyprotein"/>
</dbReference>
<feature type="domain" description="Integrase zinc-binding" evidence="2">
    <location>
        <begin position="157"/>
        <end position="215"/>
    </location>
</feature>
<sequence length="217" mass="25156">MDSDILLQRKTFADFAHQERAEVSTSTRRQIKTKQKRVHFEDEVPDGTPTSEATEAATENSAMQVRYDPTADDIDPVAVQEERRRRIAQSQDEELRWSYLNAVLRGETTVMTYKEDREAWKWADNFLLSSDNVLYYTDVSRRKVDENLSEMSLILVVPTTMIQDVLHNCHDSIEGGHQGVVRPYQKVKHYYYWIGVYADVEKHMKSCLDCSSSKSLP</sequence>
<dbReference type="Proteomes" id="UP000198211">
    <property type="component" value="Unassembled WGS sequence"/>
</dbReference>
<dbReference type="Pfam" id="PF17921">
    <property type="entry name" value="Integrase_H2C2"/>
    <property type="match status" value="1"/>
</dbReference>
<dbReference type="FunFam" id="1.10.340.70:FF:000001">
    <property type="entry name" value="Retrovirus-related Pol polyprotein from transposon gypsy-like Protein"/>
    <property type="match status" value="1"/>
</dbReference>
<evidence type="ECO:0000313" key="4">
    <source>
        <dbReference type="Proteomes" id="UP000198211"/>
    </source>
</evidence>
<gene>
    <name evidence="3" type="ORF">PHMEG_00022893</name>
</gene>
<dbReference type="Gene3D" id="1.10.340.70">
    <property type="match status" value="1"/>
</dbReference>
<dbReference type="EMBL" id="NBNE01004616">
    <property type="protein sequence ID" value="OWZ05083.1"/>
    <property type="molecule type" value="Genomic_DNA"/>
</dbReference>
<reference evidence="4" key="1">
    <citation type="submission" date="2017-03" db="EMBL/GenBank/DDBJ databases">
        <title>Phytopthora megakarya and P. palmivora, two closely related causual agents of cacao black pod achieved similar genome size and gene model numbers by different mechanisms.</title>
        <authorList>
            <person name="Ali S."/>
            <person name="Shao J."/>
            <person name="Larry D.J."/>
            <person name="Kronmiller B."/>
            <person name="Shen D."/>
            <person name="Strem M.D."/>
            <person name="Melnick R.L."/>
            <person name="Guiltinan M.J."/>
            <person name="Tyler B.M."/>
            <person name="Meinhardt L.W."/>
            <person name="Bailey B.A."/>
        </authorList>
    </citation>
    <scope>NUCLEOTIDE SEQUENCE [LARGE SCALE GENOMIC DNA]</scope>
    <source>
        <strain evidence="4">zdho120</strain>
    </source>
</reference>
<dbReference type="AlphaFoldDB" id="A0A225VI42"/>
<feature type="compositionally biased region" description="Low complexity" evidence="1">
    <location>
        <begin position="50"/>
        <end position="59"/>
    </location>
</feature>
<name>A0A225VI42_9STRA</name>
<dbReference type="PANTHER" id="PTHR37984:SF5">
    <property type="entry name" value="PROTEIN NYNRIN-LIKE"/>
    <property type="match status" value="1"/>
</dbReference>
<keyword evidence="4" id="KW-1185">Reference proteome</keyword>
<protein>
    <recommendedName>
        <fullName evidence="2">Integrase zinc-binding domain-containing protein</fullName>
    </recommendedName>
</protein>
<evidence type="ECO:0000256" key="1">
    <source>
        <dbReference type="SAM" id="MobiDB-lite"/>
    </source>
</evidence>